<evidence type="ECO:0000259" key="4">
    <source>
        <dbReference type="Pfam" id="PF01420"/>
    </source>
</evidence>
<accession>A0A5J4PQ79</accession>
<sequence length="159" mass="17882">KKDYYNGDIPFIKSGEIHKNHTEQFISEKALKNSSAKMVEKGDLIYALYGATSGEVGISKVAGAINQAILCVRTSLNTVYLLNYLKLQKENILKTYLQGGQGNLSAEIIKSLEILTPTYSEQVLIANSLSSFDEKIEAEKKILVRYEKLKKYLIQQLFI</sequence>
<dbReference type="PANTHER" id="PTHR30408:SF12">
    <property type="entry name" value="TYPE I RESTRICTION ENZYME MJAVIII SPECIFICITY SUBUNIT"/>
    <property type="match status" value="1"/>
</dbReference>
<feature type="domain" description="Type I restriction modification DNA specificity" evidence="4">
    <location>
        <begin position="3"/>
        <end position="143"/>
    </location>
</feature>
<organism evidence="5">
    <name type="scientific">termite gut metagenome</name>
    <dbReference type="NCBI Taxonomy" id="433724"/>
    <lineage>
        <taxon>unclassified sequences</taxon>
        <taxon>metagenomes</taxon>
        <taxon>organismal metagenomes</taxon>
    </lineage>
</organism>
<dbReference type="Gene3D" id="1.10.287.1120">
    <property type="entry name" value="Bipartite methylase S protein"/>
    <property type="match status" value="1"/>
</dbReference>
<keyword evidence="2" id="KW-0680">Restriction system</keyword>
<name>A0A5J4PQ79_9ZZZZ</name>
<protein>
    <recommendedName>
        <fullName evidence="4">Type I restriction modification DNA specificity domain-containing protein</fullName>
    </recommendedName>
</protein>
<dbReference type="GO" id="GO:0003677">
    <property type="term" value="F:DNA binding"/>
    <property type="evidence" value="ECO:0007669"/>
    <property type="project" value="UniProtKB-KW"/>
</dbReference>
<evidence type="ECO:0000256" key="1">
    <source>
        <dbReference type="ARBA" id="ARBA00010923"/>
    </source>
</evidence>
<dbReference type="InterPro" id="IPR000055">
    <property type="entry name" value="Restrct_endonuc_typeI_TRD"/>
</dbReference>
<dbReference type="InterPro" id="IPR044946">
    <property type="entry name" value="Restrct_endonuc_typeI_TRD_sf"/>
</dbReference>
<comment type="caution">
    <text evidence="5">The sequence shown here is derived from an EMBL/GenBank/DDBJ whole genome shotgun (WGS) entry which is preliminary data.</text>
</comment>
<evidence type="ECO:0000256" key="2">
    <source>
        <dbReference type="ARBA" id="ARBA00022747"/>
    </source>
</evidence>
<comment type="similarity">
    <text evidence="1">Belongs to the type-I restriction system S methylase family.</text>
</comment>
<dbReference type="SUPFAM" id="SSF116734">
    <property type="entry name" value="DNA methylase specificity domain"/>
    <property type="match status" value="1"/>
</dbReference>
<dbReference type="GO" id="GO:0009307">
    <property type="term" value="P:DNA restriction-modification system"/>
    <property type="evidence" value="ECO:0007669"/>
    <property type="project" value="UniProtKB-KW"/>
</dbReference>
<dbReference type="PANTHER" id="PTHR30408">
    <property type="entry name" value="TYPE-1 RESTRICTION ENZYME ECOKI SPECIFICITY PROTEIN"/>
    <property type="match status" value="1"/>
</dbReference>
<reference evidence="5" key="1">
    <citation type="submission" date="2019-03" db="EMBL/GenBank/DDBJ databases">
        <title>Single cell metagenomics reveals metabolic interactions within the superorganism composed of flagellate Streblomastix strix and complex community of Bacteroidetes bacteria on its surface.</title>
        <authorList>
            <person name="Treitli S.C."/>
            <person name="Kolisko M."/>
            <person name="Husnik F."/>
            <person name="Keeling P."/>
            <person name="Hampl V."/>
        </authorList>
    </citation>
    <scope>NUCLEOTIDE SEQUENCE</scope>
    <source>
        <strain evidence="5">STM</strain>
    </source>
</reference>
<dbReference type="InterPro" id="IPR052021">
    <property type="entry name" value="Type-I_RS_S_subunit"/>
</dbReference>
<evidence type="ECO:0000313" key="5">
    <source>
        <dbReference type="EMBL" id="KAA6311382.1"/>
    </source>
</evidence>
<dbReference type="Gene3D" id="3.90.220.20">
    <property type="entry name" value="DNA methylase specificity domains"/>
    <property type="match status" value="1"/>
</dbReference>
<feature type="non-terminal residue" evidence="5">
    <location>
        <position position="1"/>
    </location>
</feature>
<keyword evidence="3" id="KW-0238">DNA-binding</keyword>
<evidence type="ECO:0000256" key="3">
    <source>
        <dbReference type="ARBA" id="ARBA00023125"/>
    </source>
</evidence>
<gene>
    <name evidence="5" type="ORF">EZS27_037478</name>
</gene>
<dbReference type="Pfam" id="PF01420">
    <property type="entry name" value="Methylase_S"/>
    <property type="match status" value="1"/>
</dbReference>
<dbReference type="EMBL" id="SNRY01006967">
    <property type="protein sequence ID" value="KAA6311382.1"/>
    <property type="molecule type" value="Genomic_DNA"/>
</dbReference>
<proteinExistence type="inferred from homology"/>
<dbReference type="AlphaFoldDB" id="A0A5J4PQ79"/>